<dbReference type="PANTHER" id="PTHR34235:SF4">
    <property type="entry name" value="SLR0291 PROTEIN"/>
    <property type="match status" value="1"/>
</dbReference>
<dbReference type="Pfam" id="PF01724">
    <property type="entry name" value="DUF29"/>
    <property type="match status" value="1"/>
</dbReference>
<comment type="caution">
    <text evidence="1">The sequence shown here is derived from an EMBL/GenBank/DDBJ whole genome shotgun (WGS) entry which is preliminary data.</text>
</comment>
<dbReference type="Proteomes" id="UP000640725">
    <property type="component" value="Unassembled WGS sequence"/>
</dbReference>
<gene>
    <name evidence="1" type="ORF">IQ236_14990</name>
</gene>
<dbReference type="PANTHER" id="PTHR34235">
    <property type="entry name" value="SLR1203 PROTEIN-RELATED"/>
    <property type="match status" value="1"/>
</dbReference>
<dbReference type="RefSeq" id="WP_193869987.1">
    <property type="nucleotide sequence ID" value="NZ_JADEWU010000033.1"/>
</dbReference>
<evidence type="ECO:0000313" key="2">
    <source>
        <dbReference type="Proteomes" id="UP000640725"/>
    </source>
</evidence>
<name>A0ABR9UDG8_9CYAN</name>
<accession>A0ABR9UDG8</accession>
<protein>
    <submittedName>
        <fullName evidence="1">DUF29 domain-containing protein</fullName>
    </submittedName>
</protein>
<reference evidence="1 2" key="1">
    <citation type="submission" date="2020-10" db="EMBL/GenBank/DDBJ databases">
        <authorList>
            <person name="Castelo-Branco R."/>
            <person name="Eusebio N."/>
            <person name="Adriana R."/>
            <person name="Vieira A."/>
            <person name="Brugerolle De Fraissinette N."/>
            <person name="Rezende De Castro R."/>
            <person name="Schneider M.P."/>
            <person name="Vasconcelos V."/>
            <person name="Leao P.N."/>
        </authorList>
    </citation>
    <scope>NUCLEOTIDE SEQUENCE [LARGE SCALE GENOMIC DNA]</scope>
    <source>
        <strain evidence="1 2">LEGE 06226</strain>
    </source>
</reference>
<keyword evidence="2" id="KW-1185">Reference proteome</keyword>
<evidence type="ECO:0000313" key="1">
    <source>
        <dbReference type="EMBL" id="MBE9144516.1"/>
    </source>
</evidence>
<dbReference type="InterPro" id="IPR002636">
    <property type="entry name" value="DUF29"/>
</dbReference>
<dbReference type="EMBL" id="JADEWU010000033">
    <property type="protein sequence ID" value="MBE9144516.1"/>
    <property type="molecule type" value="Genomic_DNA"/>
</dbReference>
<organism evidence="1 2">
    <name type="scientific">Planktothrix mougeotii LEGE 06226</name>
    <dbReference type="NCBI Taxonomy" id="1828728"/>
    <lineage>
        <taxon>Bacteria</taxon>
        <taxon>Bacillati</taxon>
        <taxon>Cyanobacteriota</taxon>
        <taxon>Cyanophyceae</taxon>
        <taxon>Oscillatoriophycideae</taxon>
        <taxon>Oscillatoriales</taxon>
        <taxon>Microcoleaceae</taxon>
        <taxon>Planktothrix</taxon>
    </lineage>
</organism>
<sequence length="148" mass="17139">MRKSEDWEWLAASSEYLAAIAVQDLLQEKKWMEATEGLAVLIESMGKSKKLALKSQLTRLMMHVIKWKCQPEKRSGSWSISIRSARQEIADIQEEVPSLNLNFINSIWEQCFQRAIKDAEDEMGKKCSLISLSLPEVFEEEYRLLNDN</sequence>
<proteinExistence type="predicted"/>
<dbReference type="Gene3D" id="1.20.1220.20">
    <property type="entry name" value="Uncharcterised protein PF01724"/>
    <property type="match status" value="1"/>
</dbReference>